<dbReference type="PANTHER" id="PTHR42973:SF39">
    <property type="entry name" value="FAD-BINDING PCMH-TYPE DOMAIN-CONTAINING PROTEIN"/>
    <property type="match status" value="1"/>
</dbReference>
<dbReference type="OrthoDB" id="9775082at2"/>
<dbReference type="PANTHER" id="PTHR42973">
    <property type="entry name" value="BINDING OXIDOREDUCTASE, PUTATIVE (AFU_ORTHOLOGUE AFUA_1G17690)-RELATED"/>
    <property type="match status" value="1"/>
</dbReference>
<dbReference type="InterPro" id="IPR050416">
    <property type="entry name" value="FAD-linked_Oxidoreductase"/>
</dbReference>
<sequence>MNSAAATVLADTVSGTVVLPGDSAYEELRNVFSHKGAPEVIVRCDGTEDVRAAVLFAREHGLRISVRSGGHSNAGLSTDDGGIVIDLSRLNTVEPVDAGRGLVRVGPGATWIEVADRLQEHGLAFSSGDTTTVGVGGNLLGGGIGWMVRRTGLALDNLVSAQVVTADGRVVRADAEENADLFWALRGGGGNFGVVTSFEITAHPCGPVHFGSITYPADEAARVVKGWLRHMRTAPDELTSHIALFPSFGGDPAPVTVLVCHCGDAEAAEAAIAPLLELGTPEGKDIDRVPYPTILEEPGELPPDWQPTVRSRFVREAGDEFVDTLLEGARSFDSLFVELRSMGGAVGRVPADATAFAHRDAEVMINTAKLGTRAENLEAEPALARFWKSLAPYTRGAYSNFLSELDADDMAAVYPPSTYARLQKVKDAYDPENLFSRNVNVAPSAGN</sequence>
<evidence type="ECO:0000256" key="1">
    <source>
        <dbReference type="ARBA" id="ARBA00001974"/>
    </source>
</evidence>
<dbReference type="EMBL" id="WIXO01000002">
    <property type="protein sequence ID" value="MTE22516.1"/>
    <property type="molecule type" value="Genomic_DNA"/>
</dbReference>
<dbReference type="SUPFAM" id="SSF56176">
    <property type="entry name" value="FAD-binding/transporter-associated domain-like"/>
    <property type="match status" value="1"/>
</dbReference>
<reference evidence="7 8" key="1">
    <citation type="submission" date="2019-11" db="EMBL/GenBank/DDBJ databases">
        <authorList>
            <person name="Yuan L."/>
        </authorList>
    </citation>
    <scope>NUCLEOTIDE SEQUENCE [LARGE SCALE GENOMIC DNA]</scope>
    <source>
        <strain evidence="7 8">TRM43335</strain>
    </source>
</reference>
<dbReference type="AlphaFoldDB" id="A0A6G2BK72"/>
<evidence type="ECO:0000256" key="3">
    <source>
        <dbReference type="ARBA" id="ARBA00022630"/>
    </source>
</evidence>
<evidence type="ECO:0000259" key="6">
    <source>
        <dbReference type="PROSITE" id="PS51387"/>
    </source>
</evidence>
<evidence type="ECO:0000313" key="8">
    <source>
        <dbReference type="Proteomes" id="UP000473014"/>
    </source>
</evidence>
<dbReference type="Pfam" id="PF08031">
    <property type="entry name" value="BBE"/>
    <property type="match status" value="1"/>
</dbReference>
<dbReference type="Proteomes" id="UP000473014">
    <property type="component" value="Unassembled WGS sequence"/>
</dbReference>
<dbReference type="Gene3D" id="3.30.43.10">
    <property type="entry name" value="Uridine Diphospho-n-acetylenolpyruvylglucosamine Reductase, domain 2"/>
    <property type="match status" value="1"/>
</dbReference>
<dbReference type="Pfam" id="PF01565">
    <property type="entry name" value="FAD_binding_4"/>
    <property type="match status" value="1"/>
</dbReference>
<dbReference type="InterPro" id="IPR006094">
    <property type="entry name" value="Oxid_FAD_bind_N"/>
</dbReference>
<dbReference type="InterPro" id="IPR016166">
    <property type="entry name" value="FAD-bd_PCMH"/>
</dbReference>
<evidence type="ECO:0000256" key="4">
    <source>
        <dbReference type="ARBA" id="ARBA00022827"/>
    </source>
</evidence>
<dbReference type="PROSITE" id="PS00862">
    <property type="entry name" value="OX2_COVAL_FAD"/>
    <property type="match status" value="1"/>
</dbReference>
<dbReference type="InterPro" id="IPR006093">
    <property type="entry name" value="Oxy_OxRdtase_FAD_BS"/>
</dbReference>
<dbReference type="InterPro" id="IPR012951">
    <property type="entry name" value="BBE"/>
</dbReference>
<comment type="caution">
    <text evidence="7">The sequence shown here is derived from an EMBL/GenBank/DDBJ whole genome shotgun (WGS) entry which is preliminary data.</text>
</comment>
<name>A0A6G2BK72_9ACTN</name>
<dbReference type="GO" id="GO:0016491">
    <property type="term" value="F:oxidoreductase activity"/>
    <property type="evidence" value="ECO:0007669"/>
    <property type="project" value="UniProtKB-KW"/>
</dbReference>
<dbReference type="RefSeq" id="WP_155074238.1">
    <property type="nucleotide sequence ID" value="NZ_WIXO01000002.1"/>
</dbReference>
<keyword evidence="8" id="KW-1185">Reference proteome</keyword>
<comment type="cofactor">
    <cofactor evidence="1">
        <name>FAD</name>
        <dbReference type="ChEBI" id="CHEBI:57692"/>
    </cofactor>
</comment>
<evidence type="ECO:0000256" key="2">
    <source>
        <dbReference type="ARBA" id="ARBA00005466"/>
    </source>
</evidence>
<keyword evidence="5" id="KW-0560">Oxidoreductase</keyword>
<dbReference type="Gene3D" id="3.30.465.10">
    <property type="match status" value="1"/>
</dbReference>
<evidence type="ECO:0000256" key="5">
    <source>
        <dbReference type="ARBA" id="ARBA00023002"/>
    </source>
</evidence>
<dbReference type="Gene3D" id="3.40.462.20">
    <property type="match status" value="1"/>
</dbReference>
<dbReference type="InterPro" id="IPR016167">
    <property type="entry name" value="FAD-bd_PCMH_sub1"/>
</dbReference>
<dbReference type="InterPro" id="IPR036318">
    <property type="entry name" value="FAD-bd_PCMH-like_sf"/>
</dbReference>
<feature type="domain" description="FAD-binding PCMH-type" evidence="6">
    <location>
        <begin position="34"/>
        <end position="205"/>
    </location>
</feature>
<keyword evidence="3" id="KW-0285">Flavoprotein</keyword>
<keyword evidence="4" id="KW-0274">FAD</keyword>
<proteinExistence type="inferred from homology"/>
<dbReference type="InterPro" id="IPR016169">
    <property type="entry name" value="FAD-bd_PCMH_sub2"/>
</dbReference>
<dbReference type="SUPFAM" id="SSF55103">
    <property type="entry name" value="FAD-linked oxidases, C-terminal domain"/>
    <property type="match status" value="1"/>
</dbReference>
<accession>A0A6G2BK72</accession>
<dbReference type="PROSITE" id="PS51387">
    <property type="entry name" value="FAD_PCMH"/>
    <property type="match status" value="1"/>
</dbReference>
<comment type="similarity">
    <text evidence="2">Belongs to the oxygen-dependent FAD-linked oxidoreductase family.</text>
</comment>
<evidence type="ECO:0000313" key="7">
    <source>
        <dbReference type="EMBL" id="MTE22516.1"/>
    </source>
</evidence>
<organism evidence="7 8">
    <name type="scientific">Streptomyces taklimakanensis</name>
    <dbReference type="NCBI Taxonomy" id="2569853"/>
    <lineage>
        <taxon>Bacteria</taxon>
        <taxon>Bacillati</taxon>
        <taxon>Actinomycetota</taxon>
        <taxon>Actinomycetes</taxon>
        <taxon>Kitasatosporales</taxon>
        <taxon>Streptomycetaceae</taxon>
        <taxon>Streptomyces</taxon>
    </lineage>
</organism>
<gene>
    <name evidence="7" type="ORF">F0L17_26155</name>
</gene>
<protein>
    <submittedName>
        <fullName evidence="7">FAD-binding protein</fullName>
    </submittedName>
</protein>
<dbReference type="GO" id="GO:0071949">
    <property type="term" value="F:FAD binding"/>
    <property type="evidence" value="ECO:0007669"/>
    <property type="project" value="InterPro"/>
</dbReference>
<dbReference type="InterPro" id="IPR016164">
    <property type="entry name" value="FAD-linked_Oxase-like_C"/>
</dbReference>